<sequence>MTHSQGLSFDQLIHLNGLSRLDMDAYLAKRGWKFNQTVSEGDSIFKAYWFFNNMKQESVGQIELRSQVDHYPYITYSCADRITFDAIRAKIAAYHMQYQGDINRDEGLTSIFMGAKYRAQVSVTNSPSYPDYHVTLQVHGLIRGYQEDLDTGEMKDIWIDPRNISFEQVSDSADVDRGPLNKLRNKDD</sequence>
<dbReference type="AlphaFoldDB" id="A0A7G7W757"/>
<dbReference type="RefSeq" id="WP_185888115.1">
    <property type="nucleotide sequence ID" value="NZ_CP060202.1"/>
</dbReference>
<accession>A0A7G7W757</accession>
<reference evidence="1 2" key="1">
    <citation type="submission" date="2020-08" db="EMBL/GenBank/DDBJ databases">
        <title>Hymenobacter sp. S2-20-2 genome sequencing.</title>
        <authorList>
            <person name="Jin L."/>
        </authorList>
    </citation>
    <scope>NUCLEOTIDE SEQUENCE [LARGE SCALE GENOMIC DNA]</scope>
    <source>
        <strain evidence="1 2">S2-20-2</strain>
    </source>
</reference>
<dbReference type="EMBL" id="CP060202">
    <property type="protein sequence ID" value="QNH62200.1"/>
    <property type="molecule type" value="Genomic_DNA"/>
</dbReference>
<organism evidence="1 2">
    <name type="scientific">Hymenobacter sediminicola</name>
    <dbReference type="NCBI Taxonomy" id="2761579"/>
    <lineage>
        <taxon>Bacteria</taxon>
        <taxon>Pseudomonadati</taxon>
        <taxon>Bacteroidota</taxon>
        <taxon>Cytophagia</taxon>
        <taxon>Cytophagales</taxon>
        <taxon>Hymenobacteraceae</taxon>
        <taxon>Hymenobacter</taxon>
    </lineage>
</organism>
<protein>
    <submittedName>
        <fullName evidence="1">Uncharacterized protein</fullName>
    </submittedName>
</protein>
<keyword evidence="2" id="KW-1185">Reference proteome</keyword>
<dbReference type="Proteomes" id="UP000515489">
    <property type="component" value="Chromosome"/>
</dbReference>
<gene>
    <name evidence="1" type="ORF">H4317_19015</name>
</gene>
<name>A0A7G7W757_9BACT</name>
<evidence type="ECO:0000313" key="1">
    <source>
        <dbReference type="EMBL" id="QNH62200.1"/>
    </source>
</evidence>
<evidence type="ECO:0000313" key="2">
    <source>
        <dbReference type="Proteomes" id="UP000515489"/>
    </source>
</evidence>
<dbReference type="KEGG" id="hsk:H4317_19015"/>
<proteinExistence type="predicted"/>